<organism evidence="2 3">
    <name type="scientific">Pleurodeles waltl</name>
    <name type="common">Iberian ribbed newt</name>
    <dbReference type="NCBI Taxonomy" id="8319"/>
    <lineage>
        <taxon>Eukaryota</taxon>
        <taxon>Metazoa</taxon>
        <taxon>Chordata</taxon>
        <taxon>Craniata</taxon>
        <taxon>Vertebrata</taxon>
        <taxon>Euteleostomi</taxon>
        <taxon>Amphibia</taxon>
        <taxon>Batrachia</taxon>
        <taxon>Caudata</taxon>
        <taxon>Salamandroidea</taxon>
        <taxon>Salamandridae</taxon>
        <taxon>Pleurodelinae</taxon>
        <taxon>Pleurodeles</taxon>
    </lineage>
</organism>
<accession>A0AAV7UED7</accession>
<name>A0AAV7UED7_PLEWA</name>
<keyword evidence="3" id="KW-1185">Reference proteome</keyword>
<reference evidence="2" key="1">
    <citation type="journal article" date="2022" name="bioRxiv">
        <title>Sequencing and chromosome-scale assembly of the giantPleurodeles waltlgenome.</title>
        <authorList>
            <person name="Brown T."/>
            <person name="Elewa A."/>
            <person name="Iarovenko S."/>
            <person name="Subramanian E."/>
            <person name="Araus A.J."/>
            <person name="Petzold A."/>
            <person name="Susuki M."/>
            <person name="Suzuki K.-i.T."/>
            <person name="Hayashi T."/>
            <person name="Toyoda A."/>
            <person name="Oliveira C."/>
            <person name="Osipova E."/>
            <person name="Leigh N.D."/>
            <person name="Simon A."/>
            <person name="Yun M.H."/>
        </authorList>
    </citation>
    <scope>NUCLEOTIDE SEQUENCE</scope>
    <source>
        <strain evidence="2">20211129_DDA</strain>
        <tissue evidence="2">Liver</tissue>
    </source>
</reference>
<dbReference type="EMBL" id="JANPWB010000005">
    <property type="protein sequence ID" value="KAJ1187293.1"/>
    <property type="molecule type" value="Genomic_DNA"/>
</dbReference>
<sequence>MAAEDDIAAVEQRKKRSRLQKSQADGGDRNGCLEASPLREVRTEIGQDAALVAIPTLFDSTEEMPVPSD</sequence>
<evidence type="ECO:0000313" key="3">
    <source>
        <dbReference type="Proteomes" id="UP001066276"/>
    </source>
</evidence>
<gene>
    <name evidence="2" type="ORF">NDU88_004070</name>
</gene>
<comment type="caution">
    <text evidence="2">The sequence shown here is derived from an EMBL/GenBank/DDBJ whole genome shotgun (WGS) entry which is preliminary data.</text>
</comment>
<dbReference type="AlphaFoldDB" id="A0AAV7UED7"/>
<dbReference type="Proteomes" id="UP001066276">
    <property type="component" value="Chromosome 3_1"/>
</dbReference>
<feature type="region of interest" description="Disordered" evidence="1">
    <location>
        <begin position="1"/>
        <end position="35"/>
    </location>
</feature>
<evidence type="ECO:0000256" key="1">
    <source>
        <dbReference type="SAM" id="MobiDB-lite"/>
    </source>
</evidence>
<proteinExistence type="predicted"/>
<protein>
    <submittedName>
        <fullName evidence="2">Uncharacterized protein</fullName>
    </submittedName>
</protein>
<evidence type="ECO:0000313" key="2">
    <source>
        <dbReference type="EMBL" id="KAJ1187293.1"/>
    </source>
</evidence>